<gene>
    <name evidence="10" type="ORF">OFUS_LOCUS1289</name>
</gene>
<evidence type="ECO:0000256" key="1">
    <source>
        <dbReference type="ARBA" id="ARBA00004651"/>
    </source>
</evidence>
<name>A0A8J1U8X6_OWEFU</name>
<keyword evidence="9" id="KW-0807">Transducer</keyword>
<dbReference type="Gene3D" id="1.20.1070.10">
    <property type="entry name" value="Rhodopsin 7-helix transmembrane proteins"/>
    <property type="match status" value="1"/>
</dbReference>
<organism evidence="10 11">
    <name type="scientific">Owenia fusiformis</name>
    <name type="common">Polychaete worm</name>
    <dbReference type="NCBI Taxonomy" id="6347"/>
    <lineage>
        <taxon>Eukaryota</taxon>
        <taxon>Metazoa</taxon>
        <taxon>Spiralia</taxon>
        <taxon>Lophotrochozoa</taxon>
        <taxon>Annelida</taxon>
        <taxon>Polychaeta</taxon>
        <taxon>Sedentaria</taxon>
        <taxon>Canalipalpata</taxon>
        <taxon>Sabellida</taxon>
        <taxon>Oweniida</taxon>
        <taxon>Oweniidae</taxon>
        <taxon>Owenia</taxon>
    </lineage>
</organism>
<evidence type="ECO:0000256" key="9">
    <source>
        <dbReference type="ARBA" id="ARBA00023224"/>
    </source>
</evidence>
<dbReference type="EMBL" id="CAIIXF020000001">
    <property type="protein sequence ID" value="CAH1773729.1"/>
    <property type="molecule type" value="Genomic_DNA"/>
</dbReference>
<dbReference type="SUPFAM" id="SSF81321">
    <property type="entry name" value="Family A G protein-coupled receptor-like"/>
    <property type="match status" value="1"/>
</dbReference>
<dbReference type="GO" id="GO:0043410">
    <property type="term" value="P:positive regulation of MAPK cascade"/>
    <property type="evidence" value="ECO:0007669"/>
    <property type="project" value="TreeGrafter"/>
</dbReference>
<evidence type="ECO:0000313" key="10">
    <source>
        <dbReference type="EMBL" id="CAH1773729.1"/>
    </source>
</evidence>
<evidence type="ECO:0000256" key="2">
    <source>
        <dbReference type="ARBA" id="ARBA00022475"/>
    </source>
</evidence>
<comment type="caution">
    <text evidence="10">The sequence shown here is derived from an EMBL/GenBank/DDBJ whole genome shotgun (WGS) entry which is preliminary data.</text>
</comment>
<dbReference type="AlphaFoldDB" id="A0A8J1U8X6"/>
<dbReference type="Pfam" id="PF00001">
    <property type="entry name" value="7tm_1"/>
    <property type="match status" value="1"/>
</dbReference>
<evidence type="ECO:0000256" key="6">
    <source>
        <dbReference type="ARBA" id="ARBA00023136"/>
    </source>
</evidence>
<sequence length="145" mass="16408">MIAWKQRNEIISMERSAGVSSSMAKENKLAKTMALVNGLLYLSWTPFVMLTFVQLGMDDETLNTQWMGHIYYNFTHVLVANSLLNPLIYAARDKDFKNAFKRLLRLKAHGNGVTNLNSNSQPTASSERNAPELVPPFSSKKEAWK</sequence>
<dbReference type="GO" id="GO:0004993">
    <property type="term" value="F:G protein-coupled serotonin receptor activity"/>
    <property type="evidence" value="ECO:0007669"/>
    <property type="project" value="UniProtKB-ARBA"/>
</dbReference>
<evidence type="ECO:0000256" key="8">
    <source>
        <dbReference type="ARBA" id="ARBA00023170"/>
    </source>
</evidence>
<keyword evidence="11" id="KW-1185">Reference proteome</keyword>
<dbReference type="CDD" id="cd00637">
    <property type="entry name" value="7tm_classA_rhodopsin-like"/>
    <property type="match status" value="1"/>
</dbReference>
<protein>
    <submittedName>
        <fullName evidence="10">Uncharacterized protein</fullName>
    </submittedName>
</protein>
<reference evidence="10" key="1">
    <citation type="submission" date="2022-03" db="EMBL/GenBank/DDBJ databases">
        <authorList>
            <person name="Martin C."/>
        </authorList>
    </citation>
    <scope>NUCLEOTIDE SEQUENCE</scope>
</reference>
<keyword evidence="8" id="KW-0675">Receptor</keyword>
<dbReference type="PRINTS" id="PR00237">
    <property type="entry name" value="GPCRRHODOPSN"/>
</dbReference>
<dbReference type="PROSITE" id="PS50262">
    <property type="entry name" value="G_PROTEIN_RECEP_F1_2"/>
    <property type="match status" value="1"/>
</dbReference>
<dbReference type="GO" id="GO:0071880">
    <property type="term" value="P:adenylate cyclase-activating adrenergic receptor signaling pathway"/>
    <property type="evidence" value="ECO:0007669"/>
    <property type="project" value="TreeGrafter"/>
</dbReference>
<dbReference type="InterPro" id="IPR017452">
    <property type="entry name" value="GPCR_Rhodpsn_7TM"/>
</dbReference>
<accession>A0A8J1U8X6</accession>
<evidence type="ECO:0000256" key="5">
    <source>
        <dbReference type="ARBA" id="ARBA00023040"/>
    </source>
</evidence>
<keyword evidence="3" id="KW-0812">Transmembrane</keyword>
<dbReference type="InterPro" id="IPR000276">
    <property type="entry name" value="GPCR_Rhodpsn"/>
</dbReference>
<evidence type="ECO:0000256" key="3">
    <source>
        <dbReference type="ARBA" id="ARBA00022692"/>
    </source>
</evidence>
<keyword evidence="2" id="KW-1003">Cell membrane</keyword>
<dbReference type="GO" id="GO:0005886">
    <property type="term" value="C:plasma membrane"/>
    <property type="evidence" value="ECO:0007669"/>
    <property type="project" value="UniProtKB-SubCell"/>
</dbReference>
<evidence type="ECO:0000256" key="7">
    <source>
        <dbReference type="ARBA" id="ARBA00023157"/>
    </source>
</evidence>
<comment type="subcellular location">
    <subcellularLocation>
        <location evidence="1">Cell membrane</location>
        <topology evidence="1">Multi-pass membrane protein</topology>
    </subcellularLocation>
</comment>
<proteinExistence type="predicted"/>
<dbReference type="PANTHER" id="PTHR24248:SF199">
    <property type="entry name" value="IP13425P-RELATED"/>
    <property type="match status" value="1"/>
</dbReference>
<evidence type="ECO:0000313" key="11">
    <source>
        <dbReference type="Proteomes" id="UP000749559"/>
    </source>
</evidence>
<keyword evidence="6" id="KW-0472">Membrane</keyword>
<keyword evidence="5" id="KW-0297">G-protein coupled receptor</keyword>
<dbReference type="OrthoDB" id="5966748at2759"/>
<keyword evidence="7" id="KW-1015">Disulfide bond</keyword>
<dbReference type="Proteomes" id="UP000749559">
    <property type="component" value="Unassembled WGS sequence"/>
</dbReference>
<dbReference type="PANTHER" id="PTHR24248">
    <property type="entry name" value="ADRENERGIC RECEPTOR-RELATED G-PROTEIN COUPLED RECEPTOR"/>
    <property type="match status" value="1"/>
</dbReference>
<keyword evidence="4" id="KW-1133">Transmembrane helix</keyword>
<evidence type="ECO:0000256" key="4">
    <source>
        <dbReference type="ARBA" id="ARBA00022989"/>
    </source>
</evidence>